<dbReference type="Proteomes" id="UP000314011">
    <property type="component" value="Unassembled WGS sequence"/>
</dbReference>
<dbReference type="AlphaFoldDB" id="A0A5C5GAM9"/>
<gene>
    <name evidence="1" type="ORF">FHY64_13745</name>
</gene>
<reference evidence="1 2" key="1">
    <citation type="submission" date="2019-06" db="EMBL/GenBank/DDBJ databases">
        <title>Genome of new Rhodobacteraceae sp. SM1903.</title>
        <authorList>
            <person name="Ren X."/>
        </authorList>
    </citation>
    <scope>NUCLEOTIDE SEQUENCE [LARGE SCALE GENOMIC DNA]</scope>
    <source>
        <strain evidence="1 2">SM1903</strain>
    </source>
</reference>
<keyword evidence="2" id="KW-1185">Reference proteome</keyword>
<name>A0A5C5GAM9_9RHOB</name>
<dbReference type="OrthoDB" id="7866483at2"/>
<evidence type="ECO:0000313" key="1">
    <source>
        <dbReference type="EMBL" id="TNY31097.1"/>
    </source>
</evidence>
<comment type="caution">
    <text evidence="1">The sequence shown here is derived from an EMBL/GenBank/DDBJ whole genome shotgun (WGS) entry which is preliminary data.</text>
</comment>
<evidence type="ECO:0000313" key="2">
    <source>
        <dbReference type="Proteomes" id="UP000314011"/>
    </source>
</evidence>
<sequence>MDIRIIEDDFERLPGLFGAWDFGMLLEDGRTYLVEDGGRTDDGQALYMVFRRPAARSGASS</sequence>
<accession>A0A5C5GAM9</accession>
<dbReference type="RefSeq" id="WP_140195780.1">
    <property type="nucleotide sequence ID" value="NZ_CP065915.1"/>
</dbReference>
<organism evidence="1 2">
    <name type="scientific">Pelagovum pacificum</name>
    <dbReference type="NCBI Taxonomy" id="2588711"/>
    <lineage>
        <taxon>Bacteria</taxon>
        <taxon>Pseudomonadati</taxon>
        <taxon>Pseudomonadota</taxon>
        <taxon>Alphaproteobacteria</taxon>
        <taxon>Rhodobacterales</taxon>
        <taxon>Paracoccaceae</taxon>
        <taxon>Pelagovum</taxon>
    </lineage>
</organism>
<proteinExistence type="predicted"/>
<protein>
    <submittedName>
        <fullName evidence="1">Uncharacterized protein</fullName>
    </submittedName>
</protein>
<dbReference type="EMBL" id="VFFF01000002">
    <property type="protein sequence ID" value="TNY31097.1"/>
    <property type="molecule type" value="Genomic_DNA"/>
</dbReference>